<dbReference type="AlphaFoldDB" id="A0A1G7VDK7"/>
<accession>A0A1G7VDK7</accession>
<reference evidence="9 10" key="1">
    <citation type="submission" date="2016-10" db="EMBL/GenBank/DDBJ databases">
        <authorList>
            <person name="de Groot N.N."/>
        </authorList>
    </citation>
    <scope>NUCLEOTIDE SEQUENCE [LARGE SCALE GENOMIC DNA]</scope>
    <source>
        <strain evidence="9 10">CGMCC 1.10267</strain>
    </source>
</reference>
<dbReference type="Pfam" id="PF00672">
    <property type="entry name" value="HAMP"/>
    <property type="match status" value="1"/>
</dbReference>
<dbReference type="Gene3D" id="6.10.340.10">
    <property type="match status" value="1"/>
</dbReference>
<feature type="domain" description="HAMP" evidence="7">
    <location>
        <begin position="432"/>
        <end position="484"/>
    </location>
</feature>
<dbReference type="SUPFAM" id="SSF158472">
    <property type="entry name" value="HAMP domain-like"/>
    <property type="match status" value="1"/>
</dbReference>
<protein>
    <submittedName>
        <fullName evidence="9">Methyl-accepting chemotaxis protein</fullName>
    </submittedName>
</protein>
<keyword evidence="5" id="KW-0472">Membrane</keyword>
<evidence type="ECO:0000313" key="9">
    <source>
        <dbReference type="EMBL" id="SDG57651.1"/>
    </source>
</evidence>
<comment type="subcellular location">
    <subcellularLocation>
        <location evidence="1">Membrane</location>
    </subcellularLocation>
</comment>
<dbReference type="Proteomes" id="UP000199495">
    <property type="component" value="Unassembled WGS sequence"/>
</dbReference>
<dbReference type="Gene3D" id="1.10.287.950">
    <property type="entry name" value="Methyl-accepting chemotaxis protein"/>
    <property type="match status" value="1"/>
</dbReference>
<dbReference type="PANTHER" id="PTHR43531:SF14">
    <property type="entry name" value="METHYL-ACCEPTING CHEMOTAXIS PROTEIN I-RELATED"/>
    <property type="match status" value="1"/>
</dbReference>
<keyword evidence="5" id="KW-0812">Transmembrane</keyword>
<dbReference type="InterPro" id="IPR051310">
    <property type="entry name" value="MCP_chemotaxis"/>
</dbReference>
<dbReference type="EMBL" id="FNCS01000004">
    <property type="protein sequence ID" value="SDG57651.1"/>
    <property type="molecule type" value="Genomic_DNA"/>
</dbReference>
<dbReference type="STRING" id="440168.SAMN04487974_10464"/>
<dbReference type="PROSITE" id="PS51753">
    <property type="entry name" value="HBM"/>
    <property type="match status" value="1"/>
</dbReference>
<dbReference type="GO" id="GO:0005886">
    <property type="term" value="C:plasma membrane"/>
    <property type="evidence" value="ECO:0007669"/>
    <property type="project" value="TreeGrafter"/>
</dbReference>
<keyword evidence="10" id="KW-1185">Reference proteome</keyword>
<keyword evidence="5" id="KW-1133">Transmembrane helix</keyword>
<evidence type="ECO:0000256" key="3">
    <source>
        <dbReference type="ARBA" id="ARBA00029447"/>
    </source>
</evidence>
<dbReference type="PROSITE" id="PS50111">
    <property type="entry name" value="CHEMOTAXIS_TRANSDUC_2"/>
    <property type="match status" value="1"/>
</dbReference>
<sequence length="772" mass="81308">MLSKLSVAQRIYAGFGAMISLLAAIVAFAYFGVSAVSNTFLDYRSAARQTVAVSGFVESLSAARLADLDYRLETSADKAAALGERIASLHIDDPQTMALFSGDPESEAALANFSQSAMAYDAAFATLTEHQTAIEASVAQLRAVGDTLREDANAALRAVSGNFNATGSAGFGVQSTILTQFEVEQFLLTNDPARLAAAAEQAEIAKTNLQVLHDAVISNSQKATANRMIAGIDAYMGHANTAAEALFARNAVMTEQLDVLGPQMQEGFGAMLAALQARQDALGPSGAAMAQTTQTVVLAAGIGALVVGMLLATIIGRGLSSTIRQVAGRMRQLADGDLDLELDDKQRHEVGQMIDALAVFRDNGRAMRDMDAEKQAVAARDAEEHRIRGQLQGEIQSVVSAAVAGDFSVRIESRYEDPELSNFALSVNTLMETVDRGLSETGDVLAAMADADLSQRVNGAYEGAFARLKDDTNAMADTFAEIVGRLKETSKALKLATGEILSGSNDLSERTTRQAATIEETSASMEQLAATVTDNAQKALDALEKTQSAATLADKGGEVMGKANAAMERITTSSGKVSDIIKMIDDIAFQTNLLALNASVEAARAGEAGKGFAVVAVEVRRLAQSAAQASSEVKVLIEQSASEVDGGSRLVAQAAETLKDIRAAVSENAQLMQGISTASRDQASAISEVSSAVRQLDEMTQHNAALVEETNASIEQTETQVIELDTVVARFTLDAVDAEVAEWEEDVERDAAPRRVLGANGNAAVAADWSEF</sequence>
<dbReference type="Pfam" id="PF00015">
    <property type="entry name" value="MCPsignal"/>
    <property type="match status" value="1"/>
</dbReference>
<dbReference type="SMART" id="SM00304">
    <property type="entry name" value="HAMP"/>
    <property type="match status" value="2"/>
</dbReference>
<dbReference type="GO" id="GO:0006935">
    <property type="term" value="P:chemotaxis"/>
    <property type="evidence" value="ECO:0007669"/>
    <property type="project" value="UniProtKB-KW"/>
</dbReference>
<dbReference type="FunFam" id="1.10.287.950:FF:000001">
    <property type="entry name" value="Methyl-accepting chemotaxis sensory transducer"/>
    <property type="match status" value="1"/>
</dbReference>
<dbReference type="SMART" id="SM00283">
    <property type="entry name" value="MA"/>
    <property type="match status" value="1"/>
</dbReference>
<keyword evidence="2" id="KW-0488">Methylation</keyword>
<proteinExistence type="inferred from homology"/>
<dbReference type="PRINTS" id="PR00260">
    <property type="entry name" value="CHEMTRNSDUCR"/>
</dbReference>
<dbReference type="PANTHER" id="PTHR43531">
    <property type="entry name" value="PROTEIN ICFG"/>
    <property type="match status" value="1"/>
</dbReference>
<gene>
    <name evidence="9" type="ORF">SAMN04487974_10464</name>
</gene>
<dbReference type="SMART" id="SM01358">
    <property type="entry name" value="HBM"/>
    <property type="match status" value="1"/>
</dbReference>
<dbReference type="GO" id="GO:0004888">
    <property type="term" value="F:transmembrane signaling receptor activity"/>
    <property type="evidence" value="ECO:0007669"/>
    <property type="project" value="InterPro"/>
</dbReference>
<dbReference type="InterPro" id="IPR004089">
    <property type="entry name" value="MCPsignal_dom"/>
</dbReference>
<organism evidence="9 10">
    <name type="scientific">Pelagibacterium luteolum</name>
    <dbReference type="NCBI Taxonomy" id="440168"/>
    <lineage>
        <taxon>Bacteria</taxon>
        <taxon>Pseudomonadati</taxon>
        <taxon>Pseudomonadota</taxon>
        <taxon>Alphaproteobacteria</taxon>
        <taxon>Hyphomicrobiales</taxon>
        <taxon>Devosiaceae</taxon>
        <taxon>Pelagibacterium</taxon>
    </lineage>
</organism>
<dbReference type="InterPro" id="IPR032255">
    <property type="entry name" value="HBM"/>
</dbReference>
<evidence type="ECO:0000256" key="5">
    <source>
        <dbReference type="SAM" id="Phobius"/>
    </source>
</evidence>
<feature type="domain" description="Methyl-accepting transducer" evidence="6">
    <location>
        <begin position="489"/>
        <end position="718"/>
    </location>
</feature>
<dbReference type="InterPro" id="IPR003660">
    <property type="entry name" value="HAMP_dom"/>
</dbReference>
<dbReference type="SUPFAM" id="SSF58104">
    <property type="entry name" value="Methyl-accepting chemotaxis protein (MCP) signaling domain"/>
    <property type="match status" value="1"/>
</dbReference>
<dbReference type="Pfam" id="PF18947">
    <property type="entry name" value="HAMP_2"/>
    <property type="match status" value="1"/>
</dbReference>
<feature type="transmembrane region" description="Helical" evidence="5">
    <location>
        <begin position="12"/>
        <end position="33"/>
    </location>
</feature>
<evidence type="ECO:0000259" key="6">
    <source>
        <dbReference type="PROSITE" id="PS50111"/>
    </source>
</evidence>
<evidence type="ECO:0000313" key="10">
    <source>
        <dbReference type="Proteomes" id="UP000199495"/>
    </source>
</evidence>
<name>A0A1G7VDK7_9HYPH</name>
<evidence type="ECO:0000259" key="7">
    <source>
        <dbReference type="PROSITE" id="PS50885"/>
    </source>
</evidence>
<dbReference type="PROSITE" id="PS50885">
    <property type="entry name" value="HAMP"/>
    <property type="match status" value="2"/>
</dbReference>
<evidence type="ECO:0000256" key="2">
    <source>
        <dbReference type="ARBA" id="ARBA00022481"/>
    </source>
</evidence>
<dbReference type="CDD" id="cd11386">
    <property type="entry name" value="MCP_signal"/>
    <property type="match status" value="1"/>
</dbReference>
<evidence type="ECO:0000259" key="8">
    <source>
        <dbReference type="PROSITE" id="PS51753"/>
    </source>
</evidence>
<comment type="similarity">
    <text evidence="3">Belongs to the methyl-accepting chemotaxis (MCP) protein family.</text>
</comment>
<keyword evidence="4" id="KW-0807">Transducer</keyword>
<dbReference type="RefSeq" id="WP_244505001.1">
    <property type="nucleotide sequence ID" value="NZ_FNCS01000004.1"/>
</dbReference>
<feature type="transmembrane region" description="Helical" evidence="5">
    <location>
        <begin position="296"/>
        <end position="315"/>
    </location>
</feature>
<feature type="domain" description="HBM" evidence="8">
    <location>
        <begin position="45"/>
        <end position="283"/>
    </location>
</feature>
<dbReference type="GO" id="GO:0007165">
    <property type="term" value="P:signal transduction"/>
    <property type="evidence" value="ECO:0007669"/>
    <property type="project" value="UniProtKB-KW"/>
</dbReference>
<dbReference type="InterPro" id="IPR004090">
    <property type="entry name" value="Chemotax_Me-accpt_rcpt"/>
</dbReference>
<evidence type="ECO:0000256" key="4">
    <source>
        <dbReference type="PROSITE-ProRule" id="PRU00284"/>
    </source>
</evidence>
<feature type="domain" description="HAMP" evidence="7">
    <location>
        <begin position="317"/>
        <end position="369"/>
    </location>
</feature>
<evidence type="ECO:0000256" key="1">
    <source>
        <dbReference type="ARBA" id="ARBA00004370"/>
    </source>
</evidence>